<feature type="non-terminal residue" evidence="1">
    <location>
        <position position="45"/>
    </location>
</feature>
<feature type="non-terminal residue" evidence="1">
    <location>
        <position position="1"/>
    </location>
</feature>
<accession>A0A382PRF0</accession>
<dbReference type="AlphaFoldDB" id="A0A382PRF0"/>
<sequence length="45" mass="5713">PDVRHRFRQPFVCRRKPHRRPRRFGQLHHQARRETLRLARSRCKI</sequence>
<evidence type="ECO:0000313" key="1">
    <source>
        <dbReference type="EMBL" id="SVC75939.1"/>
    </source>
</evidence>
<organism evidence="1">
    <name type="scientific">marine metagenome</name>
    <dbReference type="NCBI Taxonomy" id="408172"/>
    <lineage>
        <taxon>unclassified sequences</taxon>
        <taxon>metagenomes</taxon>
        <taxon>ecological metagenomes</taxon>
    </lineage>
</organism>
<name>A0A382PRF0_9ZZZZ</name>
<proteinExistence type="predicted"/>
<reference evidence="1" key="1">
    <citation type="submission" date="2018-05" db="EMBL/GenBank/DDBJ databases">
        <authorList>
            <person name="Lanie J.A."/>
            <person name="Ng W.-L."/>
            <person name="Kazmierczak K.M."/>
            <person name="Andrzejewski T.M."/>
            <person name="Davidsen T.M."/>
            <person name="Wayne K.J."/>
            <person name="Tettelin H."/>
            <person name="Glass J.I."/>
            <person name="Rusch D."/>
            <person name="Podicherti R."/>
            <person name="Tsui H.-C.T."/>
            <person name="Winkler M.E."/>
        </authorList>
    </citation>
    <scope>NUCLEOTIDE SEQUENCE</scope>
</reference>
<protein>
    <submittedName>
        <fullName evidence="1">Uncharacterized protein</fullName>
    </submittedName>
</protein>
<dbReference type="EMBL" id="UINC01109247">
    <property type="protein sequence ID" value="SVC75939.1"/>
    <property type="molecule type" value="Genomic_DNA"/>
</dbReference>
<gene>
    <name evidence="1" type="ORF">METZ01_LOCUS328793</name>
</gene>